<keyword evidence="2" id="KW-1185">Reference proteome</keyword>
<organism evidence="1 2">
    <name type="scientific">Cetraspora pellucida</name>
    <dbReference type="NCBI Taxonomy" id="1433469"/>
    <lineage>
        <taxon>Eukaryota</taxon>
        <taxon>Fungi</taxon>
        <taxon>Fungi incertae sedis</taxon>
        <taxon>Mucoromycota</taxon>
        <taxon>Glomeromycotina</taxon>
        <taxon>Glomeromycetes</taxon>
        <taxon>Diversisporales</taxon>
        <taxon>Gigasporaceae</taxon>
        <taxon>Cetraspora</taxon>
    </lineage>
</organism>
<proteinExistence type="predicted"/>
<gene>
    <name evidence="1" type="ORF">SPELUC_LOCUS4035</name>
</gene>
<name>A0ACA9LGS8_9GLOM</name>
<evidence type="ECO:0000313" key="1">
    <source>
        <dbReference type="EMBL" id="CAG8523340.1"/>
    </source>
</evidence>
<accession>A0ACA9LGS8</accession>
<sequence>MSTFTNATICLDSWTNVSKNSIYGFIVLKEHQKHIIDIIDLFAESHRESFIKDQTIDILTRNRFQMSYAIACVTDNPTIMVSMKNLLEQFVMKVLAIVLHEALEQIKNELQKAIPTKKKNEGQKFSDSSLVKKNVDVLFEEEDKIEEQNEINEELSIVNIEYEETSIIDKFFDFDAYERDQKAFLLEETCNNSVSQNDEDWSIEDILIQYR</sequence>
<reference evidence="1" key="1">
    <citation type="submission" date="2021-06" db="EMBL/GenBank/DDBJ databases">
        <authorList>
            <person name="Kallberg Y."/>
            <person name="Tangrot J."/>
            <person name="Rosling A."/>
        </authorList>
    </citation>
    <scope>NUCLEOTIDE SEQUENCE</scope>
    <source>
        <strain evidence="1">28 12/20/2015</strain>
    </source>
</reference>
<dbReference type="Proteomes" id="UP000789366">
    <property type="component" value="Unassembled WGS sequence"/>
</dbReference>
<evidence type="ECO:0000313" key="2">
    <source>
        <dbReference type="Proteomes" id="UP000789366"/>
    </source>
</evidence>
<dbReference type="EMBL" id="CAJVPW010003398">
    <property type="protein sequence ID" value="CAG8523340.1"/>
    <property type="molecule type" value="Genomic_DNA"/>
</dbReference>
<comment type="caution">
    <text evidence="1">The sequence shown here is derived from an EMBL/GenBank/DDBJ whole genome shotgun (WGS) entry which is preliminary data.</text>
</comment>
<protein>
    <submittedName>
        <fullName evidence="1">13032_t:CDS:1</fullName>
    </submittedName>
</protein>